<evidence type="ECO:0000256" key="1">
    <source>
        <dbReference type="SAM" id="MobiDB-lite"/>
    </source>
</evidence>
<sequence>MKDLNHKNYESDETNSYLQIQVELSKYYDKISINQPQKHEIQRYSDKYYKEPLSNHQKVIQSVPLEILPPELQKYYGYSISTQKPSTSFIIESDSSTSSKESSNTNSCIDNDYEEVELVDREDLNIESDENYYE</sequence>
<dbReference type="AlphaFoldDB" id="A0A4Q9KXH5"/>
<comment type="caution">
    <text evidence="2">The sequence shown here is derived from an EMBL/GenBank/DDBJ whole genome shotgun (WGS) entry which is preliminary data.</text>
</comment>
<protein>
    <submittedName>
        <fullName evidence="2">Uncharacterized protein</fullName>
    </submittedName>
</protein>
<accession>A0A4Q9KXH5</accession>
<reference evidence="2 3" key="1">
    <citation type="submission" date="2017-12" db="EMBL/GenBank/DDBJ databases">
        <authorList>
            <person name="Pombert J.-F."/>
            <person name="Haag K.L."/>
            <person name="Ebert D."/>
        </authorList>
    </citation>
    <scope>NUCLEOTIDE SEQUENCE [LARGE SCALE GENOMIC DNA]</scope>
    <source>
        <strain evidence="2">BE-OM-2</strain>
    </source>
</reference>
<feature type="region of interest" description="Disordered" evidence="1">
    <location>
        <begin position="91"/>
        <end position="114"/>
    </location>
</feature>
<gene>
    <name evidence="2" type="ORF">CWI36_1914p0020</name>
</gene>
<evidence type="ECO:0000313" key="3">
    <source>
        <dbReference type="Proteomes" id="UP000291404"/>
    </source>
</evidence>
<evidence type="ECO:0000313" key="2">
    <source>
        <dbReference type="EMBL" id="TBT99613.1"/>
    </source>
</evidence>
<dbReference type="EMBL" id="PITI01001914">
    <property type="protein sequence ID" value="TBT99613.1"/>
    <property type="molecule type" value="Genomic_DNA"/>
</dbReference>
<dbReference type="Proteomes" id="UP000291404">
    <property type="component" value="Unassembled WGS sequence"/>
</dbReference>
<feature type="compositionally biased region" description="Low complexity" evidence="1">
    <location>
        <begin position="91"/>
        <end position="107"/>
    </location>
</feature>
<keyword evidence="3" id="KW-1185">Reference proteome</keyword>
<name>A0A4Q9KXH5_9MICR</name>
<proteinExistence type="predicted"/>
<organism evidence="2 3">
    <name type="scientific">Hamiltosporidium magnivora</name>
    <dbReference type="NCBI Taxonomy" id="148818"/>
    <lineage>
        <taxon>Eukaryota</taxon>
        <taxon>Fungi</taxon>
        <taxon>Fungi incertae sedis</taxon>
        <taxon>Microsporidia</taxon>
        <taxon>Dubosqiidae</taxon>
        <taxon>Hamiltosporidium</taxon>
    </lineage>
</organism>
<dbReference type="VEuPathDB" id="MicrosporidiaDB:CWI36_1914p0020"/>